<dbReference type="RefSeq" id="WP_305737139.1">
    <property type="nucleotide sequence ID" value="NZ_CP137744.1"/>
</dbReference>
<dbReference type="InterPro" id="IPR005119">
    <property type="entry name" value="LysR_subst-bd"/>
</dbReference>
<protein>
    <submittedName>
        <fullName evidence="7">Transcriptional activator NhaR</fullName>
    </submittedName>
</protein>
<keyword evidence="5" id="KW-0804">Transcription</keyword>
<evidence type="ECO:0000313" key="8">
    <source>
        <dbReference type="Proteomes" id="UP001302368"/>
    </source>
</evidence>
<feature type="domain" description="HTH lysR-type" evidence="6">
    <location>
        <begin position="4"/>
        <end position="61"/>
    </location>
</feature>
<dbReference type="Pfam" id="PF03466">
    <property type="entry name" value="LysR_substrate"/>
    <property type="match status" value="1"/>
</dbReference>
<accession>A0ABZ0MMW7</accession>
<keyword evidence="2" id="KW-0805">Transcription regulation</keyword>
<dbReference type="SUPFAM" id="SSF53850">
    <property type="entry name" value="Periplasmic binding protein-like II"/>
    <property type="match status" value="1"/>
</dbReference>
<dbReference type="InterPro" id="IPR036390">
    <property type="entry name" value="WH_DNA-bd_sf"/>
</dbReference>
<organism evidence="7 8">
    <name type="scientific">Kosakonia sacchari</name>
    <dbReference type="NCBI Taxonomy" id="1158459"/>
    <lineage>
        <taxon>Bacteria</taxon>
        <taxon>Pseudomonadati</taxon>
        <taxon>Pseudomonadota</taxon>
        <taxon>Gammaproteobacteria</taxon>
        <taxon>Enterobacterales</taxon>
        <taxon>Enterobacteriaceae</taxon>
        <taxon>Kosakonia</taxon>
    </lineage>
</organism>
<dbReference type="Proteomes" id="UP001302368">
    <property type="component" value="Chromosome"/>
</dbReference>
<dbReference type="NCBIfam" id="NF008284">
    <property type="entry name" value="PRK11062.1"/>
    <property type="match status" value="1"/>
</dbReference>
<dbReference type="InterPro" id="IPR000847">
    <property type="entry name" value="LysR_HTH_N"/>
</dbReference>
<gene>
    <name evidence="7" type="primary">nhaR</name>
    <name evidence="7" type="ORF">Q8Y70_19930</name>
</gene>
<dbReference type="SUPFAM" id="SSF46785">
    <property type="entry name" value="Winged helix' DNA-binding domain"/>
    <property type="match status" value="1"/>
</dbReference>
<evidence type="ECO:0000256" key="3">
    <source>
        <dbReference type="ARBA" id="ARBA00023125"/>
    </source>
</evidence>
<sequence length="299" mass="34065">MSYINYNHLYYFWHVYREGSVVGAAEALFLTPQTITGQIKALEDRLQGKLFKRKGRGLEPTELGALVFRYADKMFTLSQEMLDIINYRKESNLLFDVGVADALSKRLVSGILDAVVQEGEQIHLRCFESTHELLLEQLSQHQLDMIISDCPIDSTQQEGLFSVKIGECSVSFWCSDSSLKKSFPACLEERRLLIPGRRSMLGRKLLNWFNAQGLQVEILGEFDDAALMKAFGAAHNAIFVAPTSYADDFYADDRMVEIGRVENVMEEYHAIFAERMIQHPAVQRICNRDYAALFTPVQK</sequence>
<evidence type="ECO:0000256" key="2">
    <source>
        <dbReference type="ARBA" id="ARBA00023015"/>
    </source>
</evidence>
<keyword evidence="3" id="KW-0238">DNA-binding</keyword>
<dbReference type="InterPro" id="IPR036388">
    <property type="entry name" value="WH-like_DNA-bd_sf"/>
</dbReference>
<evidence type="ECO:0000256" key="1">
    <source>
        <dbReference type="ARBA" id="ARBA00009437"/>
    </source>
</evidence>
<dbReference type="PROSITE" id="PS50931">
    <property type="entry name" value="HTH_LYSR"/>
    <property type="match status" value="1"/>
</dbReference>
<evidence type="ECO:0000256" key="5">
    <source>
        <dbReference type="ARBA" id="ARBA00023163"/>
    </source>
</evidence>
<evidence type="ECO:0000259" key="6">
    <source>
        <dbReference type="PROSITE" id="PS50931"/>
    </source>
</evidence>
<dbReference type="CDD" id="cd08429">
    <property type="entry name" value="PBP2_NhaR"/>
    <property type="match status" value="1"/>
</dbReference>
<reference evidence="7 8" key="1">
    <citation type="submission" date="2023-10" db="EMBL/GenBank/DDBJ databases">
        <title>Genome sequencing of the isolated polysaccharide-producing bacterium Kosakonia sacchari KS2022.</title>
        <authorList>
            <person name="Yi X."/>
        </authorList>
    </citation>
    <scope>NUCLEOTIDE SEQUENCE [LARGE SCALE GENOMIC DNA]</scope>
    <source>
        <strain evidence="7 8">KS2022</strain>
    </source>
</reference>
<evidence type="ECO:0000313" key="7">
    <source>
        <dbReference type="EMBL" id="WOZ76825.1"/>
    </source>
</evidence>
<evidence type="ECO:0000256" key="4">
    <source>
        <dbReference type="ARBA" id="ARBA00023159"/>
    </source>
</evidence>
<dbReference type="Pfam" id="PF00126">
    <property type="entry name" value="HTH_1"/>
    <property type="match status" value="1"/>
</dbReference>
<proteinExistence type="inferred from homology"/>
<name>A0ABZ0MMW7_9ENTR</name>
<dbReference type="PANTHER" id="PTHR30293:SF2">
    <property type="entry name" value="TRANSCRIPTIONAL ACTIVATOR PROTEIN NHAR"/>
    <property type="match status" value="1"/>
</dbReference>
<dbReference type="PANTHER" id="PTHR30293">
    <property type="entry name" value="TRANSCRIPTIONAL REGULATORY PROTEIN NAC-RELATED"/>
    <property type="match status" value="1"/>
</dbReference>
<keyword evidence="8" id="KW-1185">Reference proteome</keyword>
<comment type="similarity">
    <text evidence="1">Belongs to the LysR transcriptional regulatory family.</text>
</comment>
<dbReference type="EMBL" id="CP137744">
    <property type="protein sequence ID" value="WOZ76825.1"/>
    <property type="molecule type" value="Genomic_DNA"/>
</dbReference>
<dbReference type="Gene3D" id="3.40.190.10">
    <property type="entry name" value="Periplasmic binding protein-like II"/>
    <property type="match status" value="2"/>
</dbReference>
<keyword evidence="4" id="KW-0010">Activator</keyword>
<dbReference type="Gene3D" id="1.10.10.10">
    <property type="entry name" value="Winged helix-like DNA-binding domain superfamily/Winged helix DNA-binding domain"/>
    <property type="match status" value="1"/>
</dbReference>